<keyword evidence="2" id="KW-0472">Membrane</keyword>
<evidence type="ECO:0000313" key="4">
    <source>
        <dbReference type="Proteomes" id="UP000276133"/>
    </source>
</evidence>
<keyword evidence="2" id="KW-0812">Transmembrane</keyword>
<accession>A0A3M7QJ32</accession>
<dbReference type="Gene3D" id="3.30.420.10">
    <property type="entry name" value="Ribonuclease H-like superfamily/Ribonuclease H"/>
    <property type="match status" value="1"/>
</dbReference>
<sequence>MHTWSPITYVYTSMQYITQFIYSKQVIEDELNRSKYGKKVLPTLNENKIRFIIKLLNQVNTFYYNQSYFQYIWNLTVTIFIFKILWSVLPMAITCVVNWLKKKSTTQLQYVRHELNNTSTHSTTNHSTYQVIFGRKPKIPIDLMVTECAENNGEGEVTVDLNATETENNYNVQPTKNKSFLDSRSDTETESES</sequence>
<dbReference type="EMBL" id="REGN01005978">
    <property type="protein sequence ID" value="RNA11360.1"/>
    <property type="molecule type" value="Genomic_DNA"/>
</dbReference>
<evidence type="ECO:0000256" key="2">
    <source>
        <dbReference type="SAM" id="Phobius"/>
    </source>
</evidence>
<reference evidence="3 4" key="1">
    <citation type="journal article" date="2018" name="Sci. Rep.">
        <title>Genomic signatures of local adaptation to the degree of environmental predictability in rotifers.</title>
        <authorList>
            <person name="Franch-Gras L."/>
            <person name="Hahn C."/>
            <person name="Garcia-Roger E.M."/>
            <person name="Carmona M.J."/>
            <person name="Serra M."/>
            <person name="Gomez A."/>
        </authorList>
    </citation>
    <scope>NUCLEOTIDE SEQUENCE [LARGE SCALE GENOMIC DNA]</scope>
    <source>
        <strain evidence="3">HYR1</strain>
    </source>
</reference>
<evidence type="ECO:0000256" key="1">
    <source>
        <dbReference type="SAM" id="MobiDB-lite"/>
    </source>
</evidence>
<protein>
    <submittedName>
        <fullName evidence="3">Uncharacterized protein</fullName>
    </submittedName>
</protein>
<feature type="compositionally biased region" description="Polar residues" evidence="1">
    <location>
        <begin position="166"/>
        <end position="178"/>
    </location>
</feature>
<dbReference type="AlphaFoldDB" id="A0A3M7QJ32"/>
<keyword evidence="4" id="KW-1185">Reference proteome</keyword>
<gene>
    <name evidence="3" type="ORF">BpHYR1_051488</name>
</gene>
<name>A0A3M7QJ32_BRAPC</name>
<proteinExistence type="predicted"/>
<evidence type="ECO:0000313" key="3">
    <source>
        <dbReference type="EMBL" id="RNA11360.1"/>
    </source>
</evidence>
<keyword evidence="2" id="KW-1133">Transmembrane helix</keyword>
<feature type="transmembrane region" description="Helical" evidence="2">
    <location>
        <begin position="71"/>
        <end position="100"/>
    </location>
</feature>
<dbReference type="GO" id="GO:0003676">
    <property type="term" value="F:nucleic acid binding"/>
    <property type="evidence" value="ECO:0007669"/>
    <property type="project" value="InterPro"/>
</dbReference>
<organism evidence="3 4">
    <name type="scientific">Brachionus plicatilis</name>
    <name type="common">Marine rotifer</name>
    <name type="synonym">Brachionus muelleri</name>
    <dbReference type="NCBI Taxonomy" id="10195"/>
    <lineage>
        <taxon>Eukaryota</taxon>
        <taxon>Metazoa</taxon>
        <taxon>Spiralia</taxon>
        <taxon>Gnathifera</taxon>
        <taxon>Rotifera</taxon>
        <taxon>Eurotatoria</taxon>
        <taxon>Monogononta</taxon>
        <taxon>Pseudotrocha</taxon>
        <taxon>Ploima</taxon>
        <taxon>Brachionidae</taxon>
        <taxon>Brachionus</taxon>
    </lineage>
</organism>
<comment type="caution">
    <text evidence="3">The sequence shown here is derived from an EMBL/GenBank/DDBJ whole genome shotgun (WGS) entry which is preliminary data.</text>
</comment>
<dbReference type="InterPro" id="IPR036397">
    <property type="entry name" value="RNaseH_sf"/>
</dbReference>
<feature type="region of interest" description="Disordered" evidence="1">
    <location>
        <begin position="166"/>
        <end position="193"/>
    </location>
</feature>
<dbReference type="Proteomes" id="UP000276133">
    <property type="component" value="Unassembled WGS sequence"/>
</dbReference>